<dbReference type="InterPro" id="IPR008258">
    <property type="entry name" value="Transglycosylase_SLT_dom_1"/>
</dbReference>
<organism evidence="3 4">
    <name type="scientific">Halalkalibacter hemicellulosilyticusJCM 9152</name>
    <dbReference type="NCBI Taxonomy" id="1236971"/>
    <lineage>
        <taxon>Bacteria</taxon>
        <taxon>Bacillati</taxon>
        <taxon>Bacillota</taxon>
        <taxon>Bacilli</taxon>
        <taxon>Bacillales</taxon>
        <taxon>Bacillaceae</taxon>
        <taxon>Halalkalibacter</taxon>
    </lineage>
</organism>
<sequence length="186" mass="20509">MQSFFSTFLQEQMERLQMDSTTLPNQPAGLFLDPSLNVTRNIRNVQASSIVEQMANTKQAKGDIQAIIDQAAEKYQIDPNLIHAVIKHESNFNPNAVSHAGASGLMQLMPATAKMLGVQNIFDPTENIEGGAKYLRQMLDRYNGNVQLALAAYNAGPGNVDKYGGIPPFKETQSYVPRVFNTYATL</sequence>
<dbReference type="STRING" id="1236971.JCM9152_4236"/>
<protein>
    <submittedName>
        <fullName evidence="3">Membrane-bound lytic murein transglycosylase D</fullName>
    </submittedName>
</protein>
<reference evidence="3" key="1">
    <citation type="journal article" date="2014" name="Genome Announc.">
        <title>Draft Genome Sequences of Three Alkaliphilic Bacillus Strains, Bacillus wakoensis JCM 9140T, Bacillus akibai JCM 9157T, and Bacillus hemicellulosilyticus JCM 9152T.</title>
        <authorList>
            <person name="Yuki M."/>
            <person name="Oshima K."/>
            <person name="Suda W."/>
            <person name="Oshida Y."/>
            <person name="Kitamura K."/>
            <person name="Iida T."/>
            <person name="Hattori M."/>
            <person name="Ohkuma M."/>
        </authorList>
    </citation>
    <scope>NUCLEOTIDE SEQUENCE [LARGE SCALE GENOMIC DNA]</scope>
    <source>
        <strain evidence="3">JCM 9152</strain>
    </source>
</reference>
<evidence type="ECO:0000313" key="4">
    <source>
        <dbReference type="Proteomes" id="UP000018895"/>
    </source>
</evidence>
<gene>
    <name evidence="3" type="ORF">JCM9152_4236</name>
</gene>
<dbReference type="GO" id="GO:0000270">
    <property type="term" value="P:peptidoglycan metabolic process"/>
    <property type="evidence" value="ECO:0007669"/>
    <property type="project" value="InterPro"/>
</dbReference>
<evidence type="ECO:0000256" key="1">
    <source>
        <dbReference type="ARBA" id="ARBA00007734"/>
    </source>
</evidence>
<evidence type="ECO:0000259" key="2">
    <source>
        <dbReference type="Pfam" id="PF01464"/>
    </source>
</evidence>
<dbReference type="GO" id="GO:0016020">
    <property type="term" value="C:membrane"/>
    <property type="evidence" value="ECO:0007669"/>
    <property type="project" value="InterPro"/>
</dbReference>
<dbReference type="AlphaFoldDB" id="W4QMV5"/>
<dbReference type="InterPro" id="IPR023346">
    <property type="entry name" value="Lysozyme-like_dom_sf"/>
</dbReference>
<proteinExistence type="inferred from homology"/>
<dbReference type="PANTHER" id="PTHR37423:SF2">
    <property type="entry name" value="MEMBRANE-BOUND LYTIC MUREIN TRANSGLYCOSYLASE C"/>
    <property type="match status" value="1"/>
</dbReference>
<dbReference type="Pfam" id="PF01464">
    <property type="entry name" value="SLT"/>
    <property type="match status" value="1"/>
</dbReference>
<keyword evidence="4" id="KW-1185">Reference proteome</keyword>
<dbReference type="PANTHER" id="PTHR37423">
    <property type="entry name" value="SOLUBLE LYTIC MUREIN TRANSGLYCOSYLASE-RELATED"/>
    <property type="match status" value="1"/>
</dbReference>
<dbReference type="CDD" id="cd00254">
    <property type="entry name" value="LT-like"/>
    <property type="match status" value="1"/>
</dbReference>
<comment type="caution">
    <text evidence="3">The sequence shown here is derived from an EMBL/GenBank/DDBJ whole genome shotgun (WGS) entry which is preliminary data.</text>
</comment>
<dbReference type="Gene3D" id="1.10.530.10">
    <property type="match status" value="1"/>
</dbReference>
<dbReference type="SUPFAM" id="SSF53955">
    <property type="entry name" value="Lysozyme-like"/>
    <property type="match status" value="1"/>
</dbReference>
<dbReference type="EMBL" id="BAUU01000045">
    <property type="protein sequence ID" value="GAE32689.1"/>
    <property type="molecule type" value="Genomic_DNA"/>
</dbReference>
<dbReference type="PROSITE" id="PS00922">
    <property type="entry name" value="TRANSGLYCOSYLASE"/>
    <property type="match status" value="1"/>
</dbReference>
<name>W4QMV5_9BACI</name>
<dbReference type="Proteomes" id="UP000018895">
    <property type="component" value="Unassembled WGS sequence"/>
</dbReference>
<dbReference type="GO" id="GO:0008933">
    <property type="term" value="F:peptidoglycan lytic transglycosylase activity"/>
    <property type="evidence" value="ECO:0007669"/>
    <property type="project" value="InterPro"/>
</dbReference>
<accession>W4QMV5</accession>
<dbReference type="InterPro" id="IPR000189">
    <property type="entry name" value="Transglyc_AS"/>
</dbReference>
<evidence type="ECO:0000313" key="3">
    <source>
        <dbReference type="EMBL" id="GAE32689.1"/>
    </source>
</evidence>
<comment type="similarity">
    <text evidence="1">Belongs to the transglycosylase Slt family.</text>
</comment>
<feature type="domain" description="Transglycosylase SLT" evidence="2">
    <location>
        <begin position="68"/>
        <end position="173"/>
    </location>
</feature>